<gene>
    <name evidence="1" type="ordered locus">PAS_chr2-1_0824</name>
</gene>
<proteinExistence type="predicted"/>
<name>C4R089_KOMPG</name>
<dbReference type="HOGENOM" id="CLU_132731_0_0_1"/>
<dbReference type="eggNOG" id="ENOG502S8MB">
    <property type="taxonomic scope" value="Eukaryota"/>
</dbReference>
<organism evidence="1 2">
    <name type="scientific">Komagataella phaffii (strain GS115 / ATCC 20864)</name>
    <name type="common">Yeast</name>
    <name type="synonym">Pichia pastoris</name>
    <dbReference type="NCBI Taxonomy" id="644223"/>
    <lineage>
        <taxon>Eukaryota</taxon>
        <taxon>Fungi</taxon>
        <taxon>Dikarya</taxon>
        <taxon>Ascomycota</taxon>
        <taxon>Saccharomycotina</taxon>
        <taxon>Pichiomycetes</taxon>
        <taxon>Pichiales</taxon>
        <taxon>Pichiaceae</taxon>
        <taxon>Komagataella</taxon>
    </lineage>
</organism>
<reference evidence="1 2" key="1">
    <citation type="journal article" date="2009" name="Nat. Biotechnol.">
        <title>Genome sequence of the recombinant protein production host Pichia pastoris.</title>
        <authorList>
            <person name="De Schutter K."/>
            <person name="Lin Y.C."/>
            <person name="Tiels P."/>
            <person name="Van Hecke A."/>
            <person name="Glinka S."/>
            <person name="Weber-Lehmann J."/>
            <person name="Rouze P."/>
            <person name="Van de Peer Y."/>
            <person name="Callewaert N."/>
        </authorList>
    </citation>
    <scope>NUCLEOTIDE SEQUENCE [LARGE SCALE GENOMIC DNA]</scope>
    <source>
        <strain evidence="2">GS115 / ATCC 20864</strain>
    </source>
</reference>
<dbReference type="Proteomes" id="UP000000314">
    <property type="component" value="Chromosome 2"/>
</dbReference>
<dbReference type="OrthoDB" id="3976533at2759"/>
<dbReference type="EMBL" id="FN392320">
    <property type="protein sequence ID" value="CAY68913.1"/>
    <property type="molecule type" value="Genomic_DNA"/>
</dbReference>
<dbReference type="KEGG" id="ppa:PAS_chr2-1_0824"/>
<dbReference type="RefSeq" id="XP_002491193.1">
    <property type="nucleotide sequence ID" value="XM_002491148.1"/>
</dbReference>
<protein>
    <submittedName>
        <fullName evidence="1">Uncharacterized protein</fullName>
    </submittedName>
</protein>
<evidence type="ECO:0000313" key="1">
    <source>
        <dbReference type="EMBL" id="CAY68913.1"/>
    </source>
</evidence>
<accession>C4R089</accession>
<dbReference type="PANTHER" id="PTHR37331:SF1">
    <property type="entry name" value="YALI0F11671P"/>
    <property type="match status" value="1"/>
</dbReference>
<dbReference type="PANTHER" id="PTHR37331">
    <property type="entry name" value="YALI0F11671P"/>
    <property type="match status" value="1"/>
</dbReference>
<dbReference type="AlphaFoldDB" id="C4R089"/>
<sequence length="164" mass="18719">MIRTFVRNISYKPQPQLFIHELPSLNKAKLSFHENPNKLEVGIINNVQGKSLENLKILPKDFEENKEFLSKLQEIIKNNIQNDFAFIVEAGAYPSSHLPIYDFRLPPSHGRIPEVENVFGYVKVSDDGVIEPGSYQSNNMYRLLSGTDGPINLSDYLLEQIQNS</sequence>
<dbReference type="OMA" id="MREIPRY"/>
<dbReference type="STRING" id="644223.C4R089"/>
<dbReference type="InParanoid" id="C4R089"/>
<keyword evidence="2" id="KW-1185">Reference proteome</keyword>
<evidence type="ECO:0000313" key="2">
    <source>
        <dbReference type="Proteomes" id="UP000000314"/>
    </source>
</evidence>
<dbReference type="GeneID" id="8198847"/>